<feature type="transmembrane region" description="Helical" evidence="7">
    <location>
        <begin position="240"/>
        <end position="259"/>
    </location>
</feature>
<dbReference type="PANTHER" id="PTHR11660:SF57">
    <property type="entry name" value="SOLUTE CARRIER FAMILY 40 MEMBER"/>
    <property type="match status" value="1"/>
</dbReference>
<dbReference type="EMBL" id="GL883016">
    <property type="protein sequence ID" value="EGG19058.1"/>
    <property type="molecule type" value="Genomic_DNA"/>
</dbReference>
<comment type="caution">
    <text evidence="7">Lacks conserved residue(s) required for the propagation of feature annotation.</text>
</comment>
<dbReference type="GO" id="GO:0005381">
    <property type="term" value="F:iron ion transmembrane transporter activity"/>
    <property type="evidence" value="ECO:0007669"/>
    <property type="project" value="UniProtKB-UniRule"/>
</dbReference>
<evidence type="ECO:0000256" key="7">
    <source>
        <dbReference type="RuleBase" id="RU365065"/>
    </source>
</evidence>
<feature type="compositionally biased region" description="Acidic residues" evidence="8">
    <location>
        <begin position="43"/>
        <end position="53"/>
    </location>
</feature>
<dbReference type="InterPro" id="IPR009716">
    <property type="entry name" value="Ferroportin-1"/>
</dbReference>
<dbReference type="OMA" id="VAMGHVM"/>
<organism evidence="9 10">
    <name type="scientific">Cavenderia fasciculata</name>
    <name type="common">Slime mold</name>
    <name type="synonym">Dictyostelium fasciculatum</name>
    <dbReference type="NCBI Taxonomy" id="261658"/>
    <lineage>
        <taxon>Eukaryota</taxon>
        <taxon>Amoebozoa</taxon>
        <taxon>Evosea</taxon>
        <taxon>Eumycetozoa</taxon>
        <taxon>Dictyostelia</taxon>
        <taxon>Acytosteliales</taxon>
        <taxon>Cavenderiaceae</taxon>
        <taxon>Cavenderia</taxon>
    </lineage>
</organism>
<dbReference type="OrthoDB" id="648861at2759"/>
<feature type="transmembrane region" description="Helical" evidence="7">
    <location>
        <begin position="296"/>
        <end position="317"/>
    </location>
</feature>
<reference evidence="10" key="1">
    <citation type="journal article" date="2011" name="Genome Res.">
        <title>Phylogeny-wide analysis of social amoeba genomes highlights ancient origins for complex intercellular communication.</title>
        <authorList>
            <person name="Heidel A.J."/>
            <person name="Lawal H.M."/>
            <person name="Felder M."/>
            <person name="Schilde C."/>
            <person name="Helps N.R."/>
            <person name="Tunggal B."/>
            <person name="Rivero F."/>
            <person name="John U."/>
            <person name="Schleicher M."/>
            <person name="Eichinger L."/>
            <person name="Platzer M."/>
            <person name="Noegel A.A."/>
            <person name="Schaap P."/>
            <person name="Gloeckner G."/>
        </authorList>
    </citation>
    <scope>NUCLEOTIDE SEQUENCE [LARGE SCALE GENOMIC DNA]</scope>
    <source>
        <strain evidence="10">SH3</strain>
    </source>
</reference>
<feature type="transmembrane region" description="Helical" evidence="7">
    <location>
        <begin position="501"/>
        <end position="519"/>
    </location>
</feature>
<evidence type="ECO:0000256" key="1">
    <source>
        <dbReference type="ARBA" id="ARBA00004141"/>
    </source>
</evidence>
<feature type="compositionally biased region" description="Polar residues" evidence="8">
    <location>
        <begin position="20"/>
        <end position="38"/>
    </location>
</feature>
<keyword evidence="4 7" id="KW-0812">Transmembrane</keyword>
<keyword evidence="10" id="KW-1185">Reference proteome</keyword>
<evidence type="ECO:0000256" key="4">
    <source>
        <dbReference type="ARBA" id="ARBA00022692"/>
    </source>
</evidence>
<keyword evidence="7" id="KW-0406">Ion transport</keyword>
<comment type="similarity">
    <text evidence="2 7">Belongs to the ferroportin (FP) (TC 2.A.100) family. SLC40A subfamily.</text>
</comment>
<dbReference type="Proteomes" id="UP000007797">
    <property type="component" value="Unassembled WGS sequence"/>
</dbReference>
<proteinExistence type="inferred from homology"/>
<feature type="region of interest" description="Disordered" evidence="8">
    <location>
        <begin position="1"/>
        <end position="66"/>
    </location>
</feature>
<keyword evidence="6 7" id="KW-0472">Membrane</keyword>
<dbReference type="PANTHER" id="PTHR11660">
    <property type="entry name" value="SOLUTE CARRIER FAMILY 40 MEMBER"/>
    <property type="match status" value="1"/>
</dbReference>
<feature type="transmembrane region" description="Helical" evidence="7">
    <location>
        <begin position="144"/>
        <end position="168"/>
    </location>
</feature>
<dbReference type="GO" id="GO:0016020">
    <property type="term" value="C:membrane"/>
    <property type="evidence" value="ECO:0007669"/>
    <property type="project" value="UniProtKB-SubCell"/>
</dbReference>
<dbReference type="AlphaFoldDB" id="F4PZ29"/>
<name>F4PZ29_CACFS</name>
<evidence type="ECO:0000256" key="8">
    <source>
        <dbReference type="SAM" id="MobiDB-lite"/>
    </source>
</evidence>
<evidence type="ECO:0000256" key="3">
    <source>
        <dbReference type="ARBA" id="ARBA00022448"/>
    </source>
</evidence>
<feature type="transmembrane region" description="Helical" evidence="7">
    <location>
        <begin position="180"/>
        <end position="201"/>
    </location>
</feature>
<comment type="function">
    <text evidence="7">May be involved in iron transport and iron homeostasis.</text>
</comment>
<keyword evidence="3 7" id="KW-0813">Transport</keyword>
<dbReference type="InterPro" id="IPR036259">
    <property type="entry name" value="MFS_trans_sf"/>
</dbReference>
<evidence type="ECO:0000313" key="10">
    <source>
        <dbReference type="Proteomes" id="UP000007797"/>
    </source>
</evidence>
<dbReference type="SUPFAM" id="SSF103473">
    <property type="entry name" value="MFS general substrate transporter"/>
    <property type="match status" value="1"/>
</dbReference>
<sequence length="554" mass="62792">MSSIIIDDEQPIKSKEEESNNTTSQSLLDNIEDIQSPTSSDEYNNDNDDDLSDNSDKVNNNNNDDESNWLNIKVEEECSKYMLISHFITRMGDRGWEFVIPLILIYISPNSLIPTTLFGLSVTIVRILFGTTIGHMTDNYKKLLVIKVGIIGQLLSIGLSCIILFKLVNMKNDDLETRCLVDNIFCSGLSSFLFFVLLTLAGTHSVSSLIMDISVERKWVPAICKKTLSKTTSRMKQVDLSTEVLAPFIAGLIATFYQLDKFTESYKLENNNSSTNHSSSSSSNSSSSSVSSHGPLFVFMIIGLFNFFSFAPQYFFLHRVESICRQHSFNIDSNLSQELIELQQPNNQINNSQEEMISNDIDIELLELKKRHSLKQVIIENIIIGEWNPLRNIIKGWRTFIQQERVYLMILAYVCLWFTLLSPHDPILTAYLSTHGYNYLDLSIFRGLGALFGLAATFSYTPLMRRFGGLNNTATFYIFEESVLIFLAAILFSWIESSYPAKYIFLVLIVLSRCGLYGFEICEINYVQRVVPDNVKGIVSGFESSLTNLAMLIN</sequence>
<feature type="transmembrane region" description="Helical" evidence="7">
    <location>
        <begin position="444"/>
        <end position="463"/>
    </location>
</feature>
<protein>
    <recommendedName>
        <fullName evidence="7">Solute carrier family 40 member</fullName>
    </recommendedName>
</protein>
<feature type="transmembrane region" description="Helical" evidence="7">
    <location>
        <begin position="95"/>
        <end position="112"/>
    </location>
</feature>
<dbReference type="GeneID" id="14871244"/>
<dbReference type="Gene3D" id="1.20.1250.20">
    <property type="entry name" value="MFS general substrate transporter like domains"/>
    <property type="match status" value="1"/>
</dbReference>
<evidence type="ECO:0000256" key="2">
    <source>
        <dbReference type="ARBA" id="ARBA00006279"/>
    </source>
</evidence>
<evidence type="ECO:0000256" key="5">
    <source>
        <dbReference type="ARBA" id="ARBA00022989"/>
    </source>
</evidence>
<dbReference type="STRING" id="1054147.F4PZ29"/>
<evidence type="ECO:0000256" key="6">
    <source>
        <dbReference type="ARBA" id="ARBA00023136"/>
    </source>
</evidence>
<evidence type="ECO:0000313" key="9">
    <source>
        <dbReference type="EMBL" id="EGG19058.1"/>
    </source>
</evidence>
<feature type="transmembrane region" description="Helical" evidence="7">
    <location>
        <begin position="406"/>
        <end position="424"/>
    </location>
</feature>
<gene>
    <name evidence="9" type="ORF">DFA_02302</name>
</gene>
<dbReference type="KEGG" id="dfa:DFA_02302"/>
<accession>F4PZ29</accession>
<feature type="transmembrane region" description="Helical" evidence="7">
    <location>
        <begin position="475"/>
        <end position="495"/>
    </location>
</feature>
<dbReference type="Pfam" id="PF06963">
    <property type="entry name" value="FPN1"/>
    <property type="match status" value="2"/>
</dbReference>
<comment type="subcellular location">
    <subcellularLocation>
        <location evidence="1 7">Membrane</location>
        <topology evidence="1 7">Multi-pass membrane protein</topology>
    </subcellularLocation>
</comment>
<dbReference type="RefSeq" id="XP_004366691.1">
    <property type="nucleotide sequence ID" value="XM_004366634.1"/>
</dbReference>
<keyword evidence="5 7" id="KW-1133">Transmembrane helix</keyword>